<evidence type="ECO:0000256" key="1">
    <source>
        <dbReference type="ARBA" id="ARBA00004479"/>
    </source>
</evidence>
<dbReference type="eggNOG" id="ENOG502QSJ4">
    <property type="taxonomic scope" value="Eukaryota"/>
</dbReference>
<evidence type="ECO:0000256" key="3">
    <source>
        <dbReference type="ARBA" id="ARBA00010217"/>
    </source>
</evidence>
<dbReference type="PROSITE" id="PS00108">
    <property type="entry name" value="PROTEIN_KINASE_ST"/>
    <property type="match status" value="1"/>
</dbReference>
<dbReference type="Pfam" id="PF00139">
    <property type="entry name" value="Lectin_legB"/>
    <property type="match status" value="1"/>
</dbReference>
<comment type="subcellular location">
    <subcellularLocation>
        <location evidence="1">Membrane</location>
        <topology evidence="1">Single-pass type I membrane protein</topology>
    </subcellularLocation>
</comment>
<dbReference type="GO" id="GO:0030246">
    <property type="term" value="F:carbohydrate binding"/>
    <property type="evidence" value="ECO:0007669"/>
    <property type="project" value="UniProtKB-KW"/>
</dbReference>
<dbReference type="InterPro" id="IPR001220">
    <property type="entry name" value="Legume_lectin_dom"/>
</dbReference>
<dbReference type="Pfam" id="PF00069">
    <property type="entry name" value="Pkinase"/>
    <property type="match status" value="1"/>
</dbReference>
<keyword evidence="15" id="KW-0675">Receptor</keyword>
<dbReference type="InterPro" id="IPR008271">
    <property type="entry name" value="Ser/Thr_kinase_AS"/>
</dbReference>
<evidence type="ECO:0000256" key="20">
    <source>
        <dbReference type="SAM" id="Phobius"/>
    </source>
</evidence>
<evidence type="ECO:0000256" key="7">
    <source>
        <dbReference type="ARBA" id="ARBA00022692"/>
    </source>
</evidence>
<evidence type="ECO:0000256" key="13">
    <source>
        <dbReference type="ARBA" id="ARBA00022989"/>
    </source>
</evidence>
<dbReference type="PROSITE" id="PS50011">
    <property type="entry name" value="PROTEIN_KINASE_DOM"/>
    <property type="match status" value="1"/>
</dbReference>
<dbReference type="SMART" id="SM00220">
    <property type="entry name" value="S_TKc"/>
    <property type="match status" value="1"/>
</dbReference>
<evidence type="ECO:0000256" key="5">
    <source>
        <dbReference type="ARBA" id="ARBA00022527"/>
    </source>
</evidence>
<reference evidence="22 23" key="1">
    <citation type="journal article" date="2009" name="Nature">
        <title>The Sorghum bicolor genome and the diversification of grasses.</title>
        <authorList>
            <person name="Paterson A.H."/>
            <person name="Bowers J.E."/>
            <person name="Bruggmann R."/>
            <person name="Dubchak I."/>
            <person name="Grimwood J."/>
            <person name="Gundlach H."/>
            <person name="Haberer G."/>
            <person name="Hellsten U."/>
            <person name="Mitros T."/>
            <person name="Poliakov A."/>
            <person name="Schmutz J."/>
            <person name="Spannagl M."/>
            <person name="Tang H."/>
            <person name="Wang X."/>
            <person name="Wicker T."/>
            <person name="Bharti A.K."/>
            <person name="Chapman J."/>
            <person name="Feltus F.A."/>
            <person name="Gowik U."/>
            <person name="Grigoriev I.V."/>
            <person name="Lyons E."/>
            <person name="Maher C.A."/>
            <person name="Martis M."/>
            <person name="Narechania A."/>
            <person name="Otillar R.P."/>
            <person name="Penning B.W."/>
            <person name="Salamov A.A."/>
            <person name="Wang Y."/>
            <person name="Zhang L."/>
            <person name="Carpita N.C."/>
            <person name="Freeling M."/>
            <person name="Gingle A.R."/>
            <person name="Hash C.T."/>
            <person name="Keller B."/>
            <person name="Klein P."/>
            <person name="Kresovich S."/>
            <person name="McCann M.C."/>
            <person name="Ming R."/>
            <person name="Peterson D.G."/>
            <person name="Mehboob-ur-Rahman"/>
            <person name="Ware D."/>
            <person name="Westhoff P."/>
            <person name="Mayer K.F."/>
            <person name="Messing J."/>
            <person name="Rokhsar D.S."/>
        </authorList>
    </citation>
    <scope>NUCLEOTIDE SEQUENCE [LARGE SCALE GENOMIC DNA]</scope>
    <source>
        <strain evidence="23">cv. BTx623</strain>
    </source>
</reference>
<dbReference type="AlphaFoldDB" id="C5YQ41"/>
<keyword evidence="16" id="KW-0325">Glycoprotein</keyword>
<sequence>MDGEASVSDGLLRLTSGQNQSQGHAFYTYPLNFTSAGVPTSSSVPSFSTTFVFAIIPQYQDLSSHGLAFVLSSTKELFSALPGQFLGLLSEWNYGNFSNHLLAIELDTILNMEFEDINNNHIGIDVNSLNSVASASAGYYASDGEFHNLTLFSTEPMQVWVDYDSKHIMLNVTIAPYFLFTKPSRPLLSIAYNLSSVLPTTTVYAGFSSSTGTLNCKHYILGWSFKLNGDAAPLNYSALSLKAIQELAQQVHARPHSSFKATLCIVLLPIVAISILVSAALAKVYMKRQLQARKTELEWQREYGPPSFTYKDLLAATNGFKDKMLLGKGGFGGVYKGVLPVSKQTVAIKRVSPDSKQGMKEFMAEIVILGHLRHRNLVQLIGYCRHKQQLLLVYDYMPNGSLDCYLHTEDHNTTNLCWAQRFHIIKGIASGLFYLHEDWEQVVIHRDIKTSNVLLDSEMNARLGDFGLARSHDHGADAHTTRVAGTWGYIAPELARLGKATKATDVFALGVLMMEVTCGKRPIWVNNHGEPLALGDWVLEAWKSGLITHAVDPRLDDYVEAEIELVLKLGLLCSHPSPNVRPCMRLVMQYLQRDAHLPSDLELNGLLNIGSVQDEMHNQHAMSCSATVITDLSKGR</sequence>
<feature type="binding site" evidence="19">
    <location>
        <position position="349"/>
    </location>
    <ligand>
        <name>ATP</name>
        <dbReference type="ChEBI" id="CHEBI:30616"/>
    </ligand>
</feature>
<dbReference type="GO" id="GO:0005886">
    <property type="term" value="C:plasma membrane"/>
    <property type="evidence" value="ECO:0000318"/>
    <property type="project" value="GO_Central"/>
</dbReference>
<comment type="catalytic activity">
    <reaction evidence="17">
        <text>L-threonyl-[protein] + ATP = O-phospho-L-threonyl-[protein] + ADP + H(+)</text>
        <dbReference type="Rhea" id="RHEA:46608"/>
        <dbReference type="Rhea" id="RHEA-COMP:11060"/>
        <dbReference type="Rhea" id="RHEA-COMP:11605"/>
        <dbReference type="ChEBI" id="CHEBI:15378"/>
        <dbReference type="ChEBI" id="CHEBI:30013"/>
        <dbReference type="ChEBI" id="CHEBI:30616"/>
        <dbReference type="ChEBI" id="CHEBI:61977"/>
        <dbReference type="ChEBI" id="CHEBI:456216"/>
        <dbReference type="EC" id="2.7.11.1"/>
    </reaction>
</comment>
<dbReference type="InterPro" id="IPR000719">
    <property type="entry name" value="Prot_kinase_dom"/>
</dbReference>
<gene>
    <name evidence="22" type="ORF">SORBI_3008G007200</name>
</gene>
<dbReference type="OMA" id="VTIAPYF"/>
<dbReference type="STRING" id="4558.C5YQ41"/>
<evidence type="ECO:0000313" key="22">
    <source>
        <dbReference type="EMBL" id="EES16497.2"/>
    </source>
</evidence>
<keyword evidence="14 20" id="KW-0472">Membrane</keyword>
<dbReference type="Proteomes" id="UP000000768">
    <property type="component" value="Chromosome 8"/>
</dbReference>
<comment type="catalytic activity">
    <reaction evidence="18">
        <text>L-seryl-[protein] + ATP = O-phospho-L-seryl-[protein] + ADP + H(+)</text>
        <dbReference type="Rhea" id="RHEA:17989"/>
        <dbReference type="Rhea" id="RHEA-COMP:9863"/>
        <dbReference type="Rhea" id="RHEA-COMP:11604"/>
        <dbReference type="ChEBI" id="CHEBI:15378"/>
        <dbReference type="ChEBI" id="CHEBI:29999"/>
        <dbReference type="ChEBI" id="CHEBI:30616"/>
        <dbReference type="ChEBI" id="CHEBI:83421"/>
        <dbReference type="ChEBI" id="CHEBI:456216"/>
        <dbReference type="EC" id="2.7.11.1"/>
    </reaction>
</comment>
<keyword evidence="8" id="KW-0732">Signal</keyword>
<feature type="transmembrane region" description="Helical" evidence="20">
    <location>
        <begin position="265"/>
        <end position="285"/>
    </location>
</feature>
<dbReference type="InParanoid" id="C5YQ41"/>
<evidence type="ECO:0000256" key="16">
    <source>
        <dbReference type="ARBA" id="ARBA00023180"/>
    </source>
</evidence>
<evidence type="ECO:0000313" key="23">
    <source>
        <dbReference type="Proteomes" id="UP000000768"/>
    </source>
</evidence>
<dbReference type="Gramene" id="EES16497">
    <property type="protein sequence ID" value="EES16497"/>
    <property type="gene ID" value="SORBI_3008G007200"/>
</dbReference>
<keyword evidence="6" id="KW-0808">Transferase</keyword>
<dbReference type="InterPro" id="IPR011009">
    <property type="entry name" value="Kinase-like_dom_sf"/>
</dbReference>
<evidence type="ECO:0000256" key="17">
    <source>
        <dbReference type="ARBA" id="ARBA00047899"/>
    </source>
</evidence>
<keyword evidence="10 19" id="KW-0547">Nucleotide-binding</keyword>
<evidence type="ECO:0000256" key="4">
    <source>
        <dbReference type="ARBA" id="ARBA00012513"/>
    </source>
</evidence>
<dbReference type="GO" id="GO:0002229">
    <property type="term" value="P:defense response to oomycetes"/>
    <property type="evidence" value="ECO:0000318"/>
    <property type="project" value="GO_Central"/>
</dbReference>
<evidence type="ECO:0000256" key="18">
    <source>
        <dbReference type="ARBA" id="ARBA00048679"/>
    </source>
</evidence>
<keyword evidence="9" id="KW-0430">Lectin</keyword>
<evidence type="ECO:0000256" key="2">
    <source>
        <dbReference type="ARBA" id="ARBA00008536"/>
    </source>
</evidence>
<dbReference type="FunFam" id="3.30.200.20:FF:000178">
    <property type="entry name" value="serine/threonine-protein kinase PBS1-like"/>
    <property type="match status" value="1"/>
</dbReference>
<evidence type="ECO:0000256" key="11">
    <source>
        <dbReference type="ARBA" id="ARBA00022777"/>
    </source>
</evidence>
<dbReference type="SUPFAM" id="SSF56112">
    <property type="entry name" value="Protein kinase-like (PK-like)"/>
    <property type="match status" value="1"/>
</dbReference>
<proteinExistence type="inferred from homology"/>
<organism evidence="22 23">
    <name type="scientific">Sorghum bicolor</name>
    <name type="common">Sorghum</name>
    <name type="synonym">Sorghum vulgare</name>
    <dbReference type="NCBI Taxonomy" id="4558"/>
    <lineage>
        <taxon>Eukaryota</taxon>
        <taxon>Viridiplantae</taxon>
        <taxon>Streptophyta</taxon>
        <taxon>Embryophyta</taxon>
        <taxon>Tracheophyta</taxon>
        <taxon>Spermatophyta</taxon>
        <taxon>Magnoliopsida</taxon>
        <taxon>Liliopsida</taxon>
        <taxon>Poales</taxon>
        <taxon>Poaceae</taxon>
        <taxon>PACMAD clade</taxon>
        <taxon>Panicoideae</taxon>
        <taxon>Andropogonodae</taxon>
        <taxon>Andropogoneae</taxon>
        <taxon>Sorghinae</taxon>
        <taxon>Sorghum</taxon>
    </lineage>
</organism>
<reference evidence="23" key="2">
    <citation type="journal article" date="2018" name="Plant J.">
        <title>The Sorghum bicolor reference genome: improved assembly, gene annotations, a transcriptome atlas, and signatures of genome organization.</title>
        <authorList>
            <person name="McCormick R.F."/>
            <person name="Truong S.K."/>
            <person name="Sreedasyam A."/>
            <person name="Jenkins J."/>
            <person name="Shu S."/>
            <person name="Sims D."/>
            <person name="Kennedy M."/>
            <person name="Amirebrahimi M."/>
            <person name="Weers B.D."/>
            <person name="McKinley B."/>
            <person name="Mattison A."/>
            <person name="Morishige D.T."/>
            <person name="Grimwood J."/>
            <person name="Schmutz J."/>
            <person name="Mullet J.E."/>
        </authorList>
    </citation>
    <scope>NUCLEOTIDE SEQUENCE [LARGE SCALE GENOMIC DNA]</scope>
    <source>
        <strain evidence="23">cv. BTx623</strain>
    </source>
</reference>
<dbReference type="CDD" id="cd14066">
    <property type="entry name" value="STKc_IRAK"/>
    <property type="match status" value="1"/>
</dbReference>
<dbReference type="Gene3D" id="2.60.120.200">
    <property type="match status" value="1"/>
</dbReference>
<dbReference type="InterPro" id="IPR050528">
    <property type="entry name" value="L-type_Lectin-RKs"/>
</dbReference>
<dbReference type="PANTHER" id="PTHR27007">
    <property type="match status" value="1"/>
</dbReference>
<dbReference type="EC" id="2.7.11.1" evidence="4"/>
<keyword evidence="12 19" id="KW-0067">ATP-binding</keyword>
<accession>C5YQ41</accession>
<evidence type="ECO:0000256" key="15">
    <source>
        <dbReference type="ARBA" id="ARBA00023170"/>
    </source>
</evidence>
<evidence type="ECO:0000256" key="19">
    <source>
        <dbReference type="PROSITE-ProRule" id="PRU10141"/>
    </source>
</evidence>
<comment type="similarity">
    <text evidence="3">In the C-terminal section; belongs to the protein kinase superfamily. Ser/Thr protein kinase family.</text>
</comment>
<dbReference type="FunFam" id="2.60.120.200:FF:000051">
    <property type="entry name" value="L-type lectin-domain containing receptor kinase V.9"/>
    <property type="match status" value="1"/>
</dbReference>
<name>C5YQ41_SORBI</name>
<dbReference type="SUPFAM" id="SSF49899">
    <property type="entry name" value="Concanavalin A-like lectins/glucanases"/>
    <property type="match status" value="1"/>
</dbReference>
<dbReference type="EMBL" id="CM000767">
    <property type="protein sequence ID" value="EES16497.2"/>
    <property type="molecule type" value="Genomic_DNA"/>
</dbReference>
<dbReference type="Gene3D" id="3.30.200.20">
    <property type="entry name" value="Phosphorylase Kinase, domain 1"/>
    <property type="match status" value="1"/>
</dbReference>
<dbReference type="FunFam" id="1.10.510.10:FF:000108">
    <property type="entry name" value="L-type lectin-domain containing receptor kinase S.4"/>
    <property type="match status" value="1"/>
</dbReference>
<protein>
    <recommendedName>
        <fullName evidence="4">non-specific serine/threonine protein kinase</fullName>
        <ecNumber evidence="4">2.7.11.1</ecNumber>
    </recommendedName>
</protein>
<dbReference type="PROSITE" id="PS00107">
    <property type="entry name" value="PROTEIN_KINASE_ATP"/>
    <property type="match status" value="1"/>
</dbReference>
<keyword evidence="7 20" id="KW-0812">Transmembrane</keyword>
<dbReference type="InterPro" id="IPR017441">
    <property type="entry name" value="Protein_kinase_ATP_BS"/>
</dbReference>
<dbReference type="HOGENOM" id="CLU_032864_0_1_1"/>
<dbReference type="CDD" id="cd06899">
    <property type="entry name" value="lectin_legume_LecRK_Arcelin_ConA"/>
    <property type="match status" value="1"/>
</dbReference>
<dbReference type="Gene3D" id="1.10.510.10">
    <property type="entry name" value="Transferase(Phosphotransferase) domain 1"/>
    <property type="match status" value="1"/>
</dbReference>
<evidence type="ECO:0000259" key="21">
    <source>
        <dbReference type="PROSITE" id="PS50011"/>
    </source>
</evidence>
<evidence type="ECO:0000256" key="8">
    <source>
        <dbReference type="ARBA" id="ARBA00022729"/>
    </source>
</evidence>
<evidence type="ECO:0000256" key="10">
    <source>
        <dbReference type="ARBA" id="ARBA00022741"/>
    </source>
</evidence>
<dbReference type="InterPro" id="IPR013320">
    <property type="entry name" value="ConA-like_dom_sf"/>
</dbReference>
<dbReference type="GO" id="GO:0042742">
    <property type="term" value="P:defense response to bacterium"/>
    <property type="evidence" value="ECO:0000318"/>
    <property type="project" value="GO_Central"/>
</dbReference>
<keyword evidence="13 20" id="KW-1133">Transmembrane helix</keyword>
<feature type="domain" description="Protein kinase" evidence="21">
    <location>
        <begin position="320"/>
        <end position="597"/>
    </location>
</feature>
<keyword evidence="5" id="KW-0723">Serine/threonine-protein kinase</keyword>
<keyword evidence="23" id="KW-1185">Reference proteome</keyword>
<comment type="similarity">
    <text evidence="2">In the N-terminal section; belongs to the leguminous lectin family.</text>
</comment>
<dbReference type="GO" id="GO:0005524">
    <property type="term" value="F:ATP binding"/>
    <property type="evidence" value="ECO:0007669"/>
    <property type="project" value="UniProtKB-UniRule"/>
</dbReference>
<dbReference type="GO" id="GO:0004675">
    <property type="term" value="F:transmembrane receptor protein serine/threonine kinase activity"/>
    <property type="evidence" value="ECO:0000318"/>
    <property type="project" value="GO_Central"/>
</dbReference>
<keyword evidence="11" id="KW-0418">Kinase</keyword>
<evidence type="ECO:0000256" key="14">
    <source>
        <dbReference type="ARBA" id="ARBA00023136"/>
    </source>
</evidence>
<evidence type="ECO:0000256" key="9">
    <source>
        <dbReference type="ARBA" id="ARBA00022734"/>
    </source>
</evidence>
<evidence type="ECO:0000256" key="6">
    <source>
        <dbReference type="ARBA" id="ARBA00022679"/>
    </source>
</evidence>
<evidence type="ECO:0000256" key="12">
    <source>
        <dbReference type="ARBA" id="ARBA00022840"/>
    </source>
</evidence>